<accession>A0A0H2MFY3</accession>
<organism evidence="5 6">
    <name type="scientific">Kiloniella spongiae</name>
    <dbReference type="NCBI Taxonomy" id="1489064"/>
    <lineage>
        <taxon>Bacteria</taxon>
        <taxon>Pseudomonadati</taxon>
        <taxon>Pseudomonadota</taxon>
        <taxon>Alphaproteobacteria</taxon>
        <taxon>Rhodospirillales</taxon>
        <taxon>Kiloniellaceae</taxon>
        <taxon>Kiloniella</taxon>
    </lineage>
</organism>
<sequence length="329" mass="35231">MKKALCGLLAGAVFSTIASTAYAETTLRLTLQLPLKHPLGQNISSFKEEVEKESNGDLKIEIFPSAQLFKDKEVPQAVASGAIEMGIASLTRFVGTVPAVDAFYVPFLFDSSDKVAAAAAPGSTIRQILDPAIEKTGAKPLWYQAFGGAIILTKGGKPIVVPADARGKKIRSFGATISDTIEALDAAPTIMSGSKQFLAYQNGTVDAGMTGITAVQSRKLYEVMDHLTLTNHADIEFIVVINNDVWNGLSGKEQAIITKAGKRVEQELRTSIANKEAEARKYLADKINIVELTDEQRGEWKKATSSVVDAYIERAGDEGQAIVDAAGKL</sequence>
<dbReference type="Proteomes" id="UP000035444">
    <property type="component" value="Unassembled WGS sequence"/>
</dbReference>
<dbReference type="InterPro" id="IPR038404">
    <property type="entry name" value="TRAP_DctP_sf"/>
</dbReference>
<evidence type="ECO:0000256" key="3">
    <source>
        <dbReference type="ARBA" id="ARBA00022729"/>
    </source>
</evidence>
<dbReference type="Gene3D" id="3.40.190.170">
    <property type="entry name" value="Bacterial extracellular solute-binding protein, family 7"/>
    <property type="match status" value="1"/>
</dbReference>
<dbReference type="PIRSF" id="PIRSF006470">
    <property type="entry name" value="DctB"/>
    <property type="match status" value="1"/>
</dbReference>
<dbReference type="Pfam" id="PF03480">
    <property type="entry name" value="DctP"/>
    <property type="match status" value="1"/>
</dbReference>
<dbReference type="PANTHER" id="PTHR33376">
    <property type="match status" value="1"/>
</dbReference>
<name>A0A0H2MFY3_9PROT</name>
<dbReference type="PATRIC" id="fig|1489064.4.peg.2700"/>
<gene>
    <name evidence="5" type="ORF">WH96_07220</name>
</gene>
<dbReference type="OrthoDB" id="8673861at2"/>
<dbReference type="AlphaFoldDB" id="A0A0H2MFY3"/>
<dbReference type="PANTHER" id="PTHR33376:SF7">
    <property type="entry name" value="C4-DICARBOXYLATE-BINDING PROTEIN DCTB"/>
    <property type="match status" value="1"/>
</dbReference>
<protein>
    <submittedName>
        <fullName evidence="5">C4-dicarboxylate ABC transporter substrate-binding protein</fullName>
    </submittedName>
</protein>
<evidence type="ECO:0000256" key="4">
    <source>
        <dbReference type="SAM" id="SignalP"/>
    </source>
</evidence>
<dbReference type="InterPro" id="IPR004682">
    <property type="entry name" value="TRAP_DctP"/>
</dbReference>
<feature type="chain" id="PRO_5002597499" evidence="4">
    <location>
        <begin position="24"/>
        <end position="329"/>
    </location>
</feature>
<reference evidence="5 6" key="1">
    <citation type="submission" date="2015-03" db="EMBL/GenBank/DDBJ databases">
        <title>Genome Sequence of Kiloniella spongiae MEBiC09566, isolated from a marine sponge.</title>
        <authorList>
            <person name="Shao Z."/>
            <person name="Wang L."/>
            <person name="Li X."/>
        </authorList>
    </citation>
    <scope>NUCLEOTIDE SEQUENCE [LARGE SCALE GENOMIC DNA]</scope>
    <source>
        <strain evidence="5 6">MEBiC09566</strain>
    </source>
</reference>
<dbReference type="CDD" id="cd13680">
    <property type="entry name" value="PBP2_TRAP_SBP_like_4"/>
    <property type="match status" value="1"/>
</dbReference>
<dbReference type="NCBIfam" id="NF037995">
    <property type="entry name" value="TRAP_S1"/>
    <property type="match status" value="1"/>
</dbReference>
<evidence type="ECO:0000313" key="5">
    <source>
        <dbReference type="EMBL" id="KLN61414.1"/>
    </source>
</evidence>
<evidence type="ECO:0000256" key="1">
    <source>
        <dbReference type="ARBA" id="ARBA00009023"/>
    </source>
</evidence>
<dbReference type="GO" id="GO:0055085">
    <property type="term" value="P:transmembrane transport"/>
    <property type="evidence" value="ECO:0007669"/>
    <property type="project" value="InterPro"/>
</dbReference>
<feature type="signal peptide" evidence="4">
    <location>
        <begin position="1"/>
        <end position="23"/>
    </location>
</feature>
<dbReference type="RefSeq" id="WP_047763496.1">
    <property type="nucleotide sequence ID" value="NZ_LAQL01000004.1"/>
</dbReference>
<evidence type="ECO:0000313" key="6">
    <source>
        <dbReference type="Proteomes" id="UP000035444"/>
    </source>
</evidence>
<comment type="caution">
    <text evidence="5">The sequence shown here is derived from an EMBL/GenBank/DDBJ whole genome shotgun (WGS) entry which is preliminary data.</text>
</comment>
<evidence type="ECO:0000256" key="2">
    <source>
        <dbReference type="ARBA" id="ARBA00022448"/>
    </source>
</evidence>
<keyword evidence="3 4" id="KW-0732">Signal</keyword>
<dbReference type="GO" id="GO:0030288">
    <property type="term" value="C:outer membrane-bounded periplasmic space"/>
    <property type="evidence" value="ECO:0007669"/>
    <property type="project" value="InterPro"/>
</dbReference>
<keyword evidence="2" id="KW-0813">Transport</keyword>
<proteinExistence type="inferred from homology"/>
<dbReference type="EMBL" id="LAQL01000004">
    <property type="protein sequence ID" value="KLN61414.1"/>
    <property type="molecule type" value="Genomic_DNA"/>
</dbReference>
<dbReference type="STRING" id="1489064.WH96_07220"/>
<dbReference type="InterPro" id="IPR018389">
    <property type="entry name" value="DctP_fam"/>
</dbReference>
<comment type="similarity">
    <text evidence="1">Belongs to the bacterial solute-binding protein 7 family.</text>
</comment>
<keyword evidence="6" id="KW-1185">Reference proteome</keyword>